<sequence length="162" mass="17570">MLGTQTAEGRSWGRTPMNRVAAACLLSLLFAFAAPLRAQTVNTVRPMVAPKVANTVEIDYRAQWEQERAKNQQLREENAGLRAQLEAWTRKGGSLVHAYCETPTVSANSAGARNDCAASGYTCEPVSGLCRTSAVNSDQCAGGRVWCVYGNRCVRSAEECRP</sequence>
<name>A0A0K8QQD2_9GAMM</name>
<keyword evidence="4" id="KW-1185">Reference proteome</keyword>
<dbReference type="GO" id="GO:0004177">
    <property type="term" value="F:aminopeptidase activity"/>
    <property type="evidence" value="ECO:0007669"/>
    <property type="project" value="UniProtKB-KW"/>
</dbReference>
<dbReference type="EMBL" id="DF970221">
    <property type="protein sequence ID" value="GAP66612.1"/>
    <property type="molecule type" value="Genomic_DNA"/>
</dbReference>
<keyword evidence="3" id="KW-0645">Protease</keyword>
<proteinExistence type="predicted"/>
<accession>A0A0K8QQD2</accession>
<gene>
    <name evidence="3" type="ORF">MBSD_n1923</name>
</gene>
<dbReference type="Proteomes" id="UP000253740">
    <property type="component" value="Unassembled WGS sequence"/>
</dbReference>
<protein>
    <submittedName>
        <fullName evidence="3">M18 family aminopeptidase</fullName>
    </submittedName>
</protein>
<keyword evidence="2" id="KW-0732">Signal</keyword>
<dbReference type="AlphaFoldDB" id="A0A0K8QQD2"/>
<evidence type="ECO:0000313" key="4">
    <source>
        <dbReference type="Proteomes" id="UP000253740"/>
    </source>
</evidence>
<feature type="chain" id="PRO_5005515166" evidence="2">
    <location>
        <begin position="34"/>
        <end position="162"/>
    </location>
</feature>
<feature type="coiled-coil region" evidence="1">
    <location>
        <begin position="64"/>
        <end position="91"/>
    </location>
</feature>
<reference evidence="3" key="1">
    <citation type="submission" date="2015-08" db="EMBL/GenBank/DDBJ databases">
        <title>Complete DNA Sequence of Pseudomonas syringae pv. actinidiae, the Causal Agent of Kiwifruit Canker Disease.</title>
        <authorList>
            <person name="Rikkerink E.H.A."/>
            <person name="Fineran P.C."/>
        </authorList>
    </citation>
    <scope>NUCLEOTIDE SEQUENCE</scope>
    <source>
        <strain evidence="3">SkMP5</strain>
    </source>
</reference>
<feature type="signal peptide" evidence="2">
    <location>
        <begin position="1"/>
        <end position="33"/>
    </location>
</feature>
<keyword evidence="1" id="KW-0175">Coiled coil</keyword>
<keyword evidence="3" id="KW-0378">Hydrolase</keyword>
<evidence type="ECO:0000313" key="3">
    <source>
        <dbReference type="EMBL" id="GAP66612.1"/>
    </source>
</evidence>
<evidence type="ECO:0000256" key="2">
    <source>
        <dbReference type="SAM" id="SignalP"/>
    </source>
</evidence>
<organism evidence="3">
    <name type="scientific">Mizugakiibacter sediminis</name>
    <dbReference type="NCBI Taxonomy" id="1475481"/>
    <lineage>
        <taxon>Bacteria</taxon>
        <taxon>Pseudomonadati</taxon>
        <taxon>Pseudomonadota</taxon>
        <taxon>Gammaproteobacteria</taxon>
        <taxon>Lysobacterales</taxon>
        <taxon>Rhodanobacteraceae</taxon>
        <taxon>Mizugakiibacter</taxon>
    </lineage>
</organism>
<evidence type="ECO:0000256" key="1">
    <source>
        <dbReference type="SAM" id="Coils"/>
    </source>
</evidence>
<keyword evidence="3" id="KW-0031">Aminopeptidase</keyword>